<comment type="caution">
    <text evidence="3">The sequence shown here is derived from an EMBL/GenBank/DDBJ whole genome shotgun (WGS) entry which is preliminary data.</text>
</comment>
<dbReference type="EMBL" id="JADPRT010000003">
    <property type="protein sequence ID" value="MBF9068315.1"/>
    <property type="molecule type" value="Genomic_DNA"/>
</dbReference>
<evidence type="ECO:0000259" key="2">
    <source>
        <dbReference type="Pfam" id="PF00582"/>
    </source>
</evidence>
<keyword evidence="4" id="KW-1185">Reference proteome</keyword>
<evidence type="ECO:0000313" key="4">
    <source>
        <dbReference type="Proteomes" id="UP000657385"/>
    </source>
</evidence>
<feature type="region of interest" description="Disordered" evidence="1">
    <location>
        <begin position="177"/>
        <end position="201"/>
    </location>
</feature>
<evidence type="ECO:0000256" key="1">
    <source>
        <dbReference type="SAM" id="MobiDB-lite"/>
    </source>
</evidence>
<dbReference type="InterPro" id="IPR006016">
    <property type="entry name" value="UspA"/>
</dbReference>
<feature type="compositionally biased region" description="Basic and acidic residues" evidence="1">
    <location>
        <begin position="186"/>
        <end position="201"/>
    </location>
</feature>
<dbReference type="RefSeq" id="WP_196193458.1">
    <property type="nucleotide sequence ID" value="NZ_JADPRT010000003.1"/>
</dbReference>
<organism evidence="3 4">
    <name type="scientific">Streptacidiphilus fuscans</name>
    <dbReference type="NCBI Taxonomy" id="2789292"/>
    <lineage>
        <taxon>Bacteria</taxon>
        <taxon>Bacillati</taxon>
        <taxon>Actinomycetota</taxon>
        <taxon>Actinomycetes</taxon>
        <taxon>Kitasatosporales</taxon>
        <taxon>Streptomycetaceae</taxon>
        <taxon>Streptacidiphilus</taxon>
    </lineage>
</organism>
<dbReference type="CDD" id="cd00293">
    <property type="entry name" value="USP-like"/>
    <property type="match status" value="1"/>
</dbReference>
<evidence type="ECO:0000313" key="3">
    <source>
        <dbReference type="EMBL" id="MBF9068315.1"/>
    </source>
</evidence>
<protein>
    <submittedName>
        <fullName evidence="3">Universal stress protein</fullName>
    </submittedName>
</protein>
<dbReference type="AlphaFoldDB" id="A0A931FDM9"/>
<dbReference type="Gene3D" id="3.40.50.12370">
    <property type="match status" value="1"/>
</dbReference>
<sequence>MDTVDERDDAPRGGRVVVGVSGTISSLEALRVGTEEARRTGRELLVVLAWTPPGGELGYRRMPVPDLLKLWERDAVGRLEDTFDDAFGGLAAMPPLTGGLTRLVVRGEPGRALVELADRPDDLLVLGAGERGWPARWLHGTVSRYCVKRAGCRVLAVPPPALLTALPAWQRHQVATRTRMDAPPARMERVKTDRHDRPARF</sequence>
<name>A0A931FDM9_9ACTN</name>
<proteinExistence type="predicted"/>
<dbReference type="Proteomes" id="UP000657385">
    <property type="component" value="Unassembled WGS sequence"/>
</dbReference>
<accession>A0A931FDM9</accession>
<dbReference type="Pfam" id="PF00582">
    <property type="entry name" value="Usp"/>
    <property type="match status" value="1"/>
</dbReference>
<feature type="domain" description="UspA" evidence="2">
    <location>
        <begin position="15"/>
        <end position="158"/>
    </location>
</feature>
<dbReference type="SUPFAM" id="SSF52402">
    <property type="entry name" value="Adenine nucleotide alpha hydrolases-like"/>
    <property type="match status" value="1"/>
</dbReference>
<reference evidence="3" key="1">
    <citation type="submission" date="2020-11" db="EMBL/GenBank/DDBJ databases">
        <title>Isolation and identification of active actinomycetes.</title>
        <authorList>
            <person name="Yu B."/>
        </authorList>
    </citation>
    <scope>NUCLEOTIDE SEQUENCE</scope>
    <source>
        <strain evidence="3">NEAU-YB345</strain>
    </source>
</reference>
<gene>
    <name evidence="3" type="ORF">I2501_09725</name>
</gene>